<organism evidence="1 2">
    <name type="scientific">Puniceicoccus vermicola</name>
    <dbReference type="NCBI Taxonomy" id="388746"/>
    <lineage>
        <taxon>Bacteria</taxon>
        <taxon>Pseudomonadati</taxon>
        <taxon>Verrucomicrobiota</taxon>
        <taxon>Opitutia</taxon>
        <taxon>Puniceicoccales</taxon>
        <taxon>Puniceicoccaceae</taxon>
        <taxon>Puniceicoccus</taxon>
    </lineage>
</organism>
<dbReference type="RefSeq" id="WP_185693514.1">
    <property type="nucleotide sequence ID" value="NZ_JACHVA010000102.1"/>
</dbReference>
<proteinExistence type="predicted"/>
<reference evidence="1 2" key="1">
    <citation type="submission" date="2020-07" db="EMBL/GenBank/DDBJ databases">
        <authorList>
            <person name="Feng X."/>
        </authorList>
    </citation>
    <scope>NUCLEOTIDE SEQUENCE [LARGE SCALE GENOMIC DNA]</scope>
    <source>
        <strain evidence="1 2">JCM14086</strain>
    </source>
</reference>
<evidence type="ECO:0000313" key="1">
    <source>
        <dbReference type="EMBL" id="MBC2602848.1"/>
    </source>
</evidence>
<dbReference type="AlphaFoldDB" id="A0A7X1B1L4"/>
<evidence type="ECO:0000313" key="2">
    <source>
        <dbReference type="Proteomes" id="UP000525652"/>
    </source>
</evidence>
<comment type="caution">
    <text evidence="1">The sequence shown here is derived from an EMBL/GenBank/DDBJ whole genome shotgun (WGS) entry which is preliminary data.</text>
</comment>
<protein>
    <submittedName>
        <fullName evidence="1">Uncharacterized protein</fullName>
    </submittedName>
</protein>
<name>A0A7X1B1L4_9BACT</name>
<dbReference type="Proteomes" id="UP000525652">
    <property type="component" value="Unassembled WGS sequence"/>
</dbReference>
<sequence>MPKKTFCRLLAVDRHLLECREKVGNSQIQTIYGHGSTQSKDCKDLQIKAMKIDFRPNQTREKGDFRQRRNRHQSAVIVIELKNTRARRAHAQEESRASHWATAP</sequence>
<gene>
    <name evidence="1" type="ORF">H5P30_13775</name>
</gene>
<keyword evidence="2" id="KW-1185">Reference proteome</keyword>
<accession>A0A7X1B1L4</accession>
<dbReference type="EMBL" id="JACHVA010000102">
    <property type="protein sequence ID" value="MBC2602848.1"/>
    <property type="molecule type" value="Genomic_DNA"/>
</dbReference>